<evidence type="ECO:0000256" key="2">
    <source>
        <dbReference type="ARBA" id="ARBA00007441"/>
    </source>
</evidence>
<comment type="caution">
    <text evidence="8">The sequence shown here is derived from an EMBL/GenBank/DDBJ whole genome shotgun (WGS) entry which is preliminary data.</text>
</comment>
<keyword evidence="4" id="KW-0808">Transferase</keyword>
<dbReference type="GO" id="GO:0030170">
    <property type="term" value="F:pyridoxal phosphate binding"/>
    <property type="evidence" value="ECO:0007669"/>
    <property type="project" value="InterPro"/>
</dbReference>
<dbReference type="EMBL" id="JAVRBK010000001">
    <property type="protein sequence ID" value="KAK5650184.1"/>
    <property type="molecule type" value="Genomic_DNA"/>
</dbReference>
<proteinExistence type="inferred from homology"/>
<dbReference type="InterPro" id="IPR015421">
    <property type="entry name" value="PyrdxlP-dep_Trfase_major"/>
</dbReference>
<evidence type="ECO:0000256" key="1">
    <source>
        <dbReference type="ARBA" id="ARBA00001933"/>
    </source>
</evidence>
<dbReference type="AlphaFoldDB" id="A0AAN7VTQ6"/>
<dbReference type="GO" id="GO:0016212">
    <property type="term" value="F:kynurenine-oxoglutarate transaminase activity"/>
    <property type="evidence" value="ECO:0007669"/>
    <property type="project" value="TreeGrafter"/>
</dbReference>
<keyword evidence="3" id="KW-0032">Aminotransferase</keyword>
<dbReference type="InterPro" id="IPR015422">
    <property type="entry name" value="PyrdxlP-dep_Trfase_small"/>
</dbReference>
<evidence type="ECO:0000256" key="4">
    <source>
        <dbReference type="ARBA" id="ARBA00022679"/>
    </source>
</evidence>
<dbReference type="InterPro" id="IPR004839">
    <property type="entry name" value="Aminotransferase_I/II_large"/>
</dbReference>
<feature type="domain" description="Aminotransferase class I/classII large" evidence="7">
    <location>
        <begin position="35"/>
        <end position="412"/>
    </location>
</feature>
<dbReference type="GO" id="GO:0005739">
    <property type="term" value="C:mitochondrion"/>
    <property type="evidence" value="ECO:0007669"/>
    <property type="project" value="TreeGrafter"/>
</dbReference>
<organism evidence="8 9">
    <name type="scientific">Pyrocoelia pectoralis</name>
    <dbReference type="NCBI Taxonomy" id="417401"/>
    <lineage>
        <taxon>Eukaryota</taxon>
        <taxon>Metazoa</taxon>
        <taxon>Ecdysozoa</taxon>
        <taxon>Arthropoda</taxon>
        <taxon>Hexapoda</taxon>
        <taxon>Insecta</taxon>
        <taxon>Pterygota</taxon>
        <taxon>Neoptera</taxon>
        <taxon>Endopterygota</taxon>
        <taxon>Coleoptera</taxon>
        <taxon>Polyphaga</taxon>
        <taxon>Elateriformia</taxon>
        <taxon>Elateroidea</taxon>
        <taxon>Lampyridae</taxon>
        <taxon>Lampyrinae</taxon>
        <taxon>Pyrocoelia</taxon>
    </lineage>
</organism>
<evidence type="ECO:0000256" key="5">
    <source>
        <dbReference type="ARBA" id="ARBA00022898"/>
    </source>
</evidence>
<dbReference type="CDD" id="cd00609">
    <property type="entry name" value="AAT_like"/>
    <property type="match status" value="1"/>
</dbReference>
<sequence length="419" mass="48541">MEDWNQKFELPLRFKQEKVIRWEECIPSTINENHVDLWRGCPDYLPSHEFVTAIREVIRNGNVALHQYTKGSGHPRLLAVLAKLYSHLLHRDINPLDNILVCFDIYGLMTNVILSNVTNGDEVIIVQPSSDFYEYIVRMAGGISKFVPLRLKQNITTPSSSSDWKLDDLELEKVFNSKTKLIILSTPNYHVGKVYTIDELEKICSLCKKWNVVCVSDESEEFLAYNPEQFTRIASLPEMWQRTITIGSFDSTFFLKGWKIAWAYGPCNLLKNLETVHFNTVLTCPTPVQEAIASVFEKKYENMDKNKMVFADTINSLKLKKQLMFDTLREVGLNPVKSESGIFIIADVSSLERSINYEENNNFVEWLAKKAHVQAVPLCIFYQEEYKSNVTHLVRFCFNRKEDTLRLARDRLQECFNGH</sequence>
<comment type="pathway">
    <text evidence="6">Amino-acid degradation; L-kynurenine degradation; kynurenate from L-kynurenine: step 1/2.</text>
</comment>
<reference evidence="8 9" key="1">
    <citation type="journal article" date="2024" name="Insects">
        <title>An Improved Chromosome-Level Genome Assembly of the Firefly Pyrocoelia pectoralis.</title>
        <authorList>
            <person name="Fu X."/>
            <person name="Meyer-Rochow V.B."/>
            <person name="Ballantyne L."/>
            <person name="Zhu X."/>
        </authorList>
    </citation>
    <scope>NUCLEOTIDE SEQUENCE [LARGE SCALE GENOMIC DNA]</scope>
    <source>
        <strain evidence="8">XCY_ONT2</strain>
    </source>
</reference>
<evidence type="ECO:0000256" key="6">
    <source>
        <dbReference type="ARBA" id="ARBA00024016"/>
    </source>
</evidence>
<name>A0AAN7VTQ6_9COLE</name>
<comment type="cofactor">
    <cofactor evidence="1">
        <name>pyridoxal 5'-phosphate</name>
        <dbReference type="ChEBI" id="CHEBI:597326"/>
    </cofactor>
</comment>
<dbReference type="PANTHER" id="PTHR43807">
    <property type="entry name" value="FI04487P"/>
    <property type="match status" value="1"/>
</dbReference>
<protein>
    <recommendedName>
        <fullName evidence="7">Aminotransferase class I/classII large domain-containing protein</fullName>
    </recommendedName>
</protein>
<comment type="similarity">
    <text evidence="2">Belongs to the class-I pyridoxal-phosphate-dependent aminotransferase family.</text>
</comment>
<evidence type="ECO:0000313" key="8">
    <source>
        <dbReference type="EMBL" id="KAK5650184.1"/>
    </source>
</evidence>
<dbReference type="Proteomes" id="UP001329430">
    <property type="component" value="Chromosome 1"/>
</dbReference>
<accession>A0AAN7VTQ6</accession>
<evidence type="ECO:0000259" key="7">
    <source>
        <dbReference type="Pfam" id="PF00155"/>
    </source>
</evidence>
<dbReference type="Pfam" id="PF00155">
    <property type="entry name" value="Aminotran_1_2"/>
    <property type="match status" value="1"/>
</dbReference>
<dbReference type="PANTHER" id="PTHR43807:SF20">
    <property type="entry name" value="FI04487P"/>
    <property type="match status" value="1"/>
</dbReference>
<dbReference type="FunFam" id="3.40.640.10:FF:000024">
    <property type="entry name" value="Kynurenine--oxoglutarate transaminase 3"/>
    <property type="match status" value="1"/>
</dbReference>
<dbReference type="Gene3D" id="3.40.640.10">
    <property type="entry name" value="Type I PLP-dependent aspartate aminotransferase-like (Major domain)"/>
    <property type="match status" value="1"/>
</dbReference>
<dbReference type="InterPro" id="IPR051326">
    <property type="entry name" value="Kynurenine-oxoglutarate_AT"/>
</dbReference>
<dbReference type="SUPFAM" id="SSF53383">
    <property type="entry name" value="PLP-dependent transferases"/>
    <property type="match status" value="1"/>
</dbReference>
<dbReference type="Gene3D" id="3.90.1150.10">
    <property type="entry name" value="Aspartate Aminotransferase, domain 1"/>
    <property type="match status" value="1"/>
</dbReference>
<gene>
    <name evidence="8" type="ORF">RI129_001213</name>
</gene>
<keyword evidence="5" id="KW-0663">Pyridoxal phosphate</keyword>
<keyword evidence="9" id="KW-1185">Reference proteome</keyword>
<evidence type="ECO:0000256" key="3">
    <source>
        <dbReference type="ARBA" id="ARBA00022576"/>
    </source>
</evidence>
<dbReference type="InterPro" id="IPR015424">
    <property type="entry name" value="PyrdxlP-dep_Trfase"/>
</dbReference>
<evidence type="ECO:0000313" key="9">
    <source>
        <dbReference type="Proteomes" id="UP001329430"/>
    </source>
</evidence>